<keyword evidence="3" id="KW-1185">Reference proteome</keyword>
<feature type="compositionally biased region" description="Low complexity" evidence="1">
    <location>
        <begin position="25"/>
        <end position="47"/>
    </location>
</feature>
<comment type="caution">
    <text evidence="2">The sequence shown here is derived from an EMBL/GenBank/DDBJ whole genome shotgun (WGS) entry which is preliminary data.</text>
</comment>
<sequence length="182" mass="20691">MTFPKVKGPRNTRPTNEHYFRGMELSRTTSSDSLQSTSSLDTDSDASCQSDAKPAPEESDFFCECGGFCTLKRRAHIRRRHRGRKLRPLPSLPSLPSAGLRPLPPPTVKPNRRKIRNLPNIPQDIFKSDFPKVSPICTTQDVLGWHPPIRHSYLVNKQIDWDILMAEILTNDSCSIIMDDYD</sequence>
<protein>
    <submittedName>
        <fullName evidence="2">Uncharacterized protein</fullName>
    </submittedName>
</protein>
<evidence type="ECO:0000256" key="1">
    <source>
        <dbReference type="SAM" id="MobiDB-lite"/>
    </source>
</evidence>
<name>A0ABR1K3Q0_9AGAR</name>
<accession>A0ABR1K3Q0</accession>
<dbReference type="Proteomes" id="UP001498398">
    <property type="component" value="Unassembled WGS sequence"/>
</dbReference>
<feature type="compositionally biased region" description="Low complexity" evidence="1">
    <location>
        <begin position="88"/>
        <end position="101"/>
    </location>
</feature>
<reference evidence="2 3" key="1">
    <citation type="submission" date="2024-01" db="EMBL/GenBank/DDBJ databases">
        <title>A draft genome for the cacao thread blight pathogen Marasmiellus scandens.</title>
        <authorList>
            <person name="Baruah I.K."/>
            <person name="Leung J."/>
            <person name="Bukari Y."/>
            <person name="Amoako-Attah I."/>
            <person name="Meinhardt L.W."/>
            <person name="Bailey B.A."/>
            <person name="Cohen S.P."/>
        </authorList>
    </citation>
    <scope>NUCLEOTIDE SEQUENCE [LARGE SCALE GENOMIC DNA]</scope>
    <source>
        <strain evidence="2 3">GH-19</strain>
    </source>
</reference>
<evidence type="ECO:0000313" key="3">
    <source>
        <dbReference type="Proteomes" id="UP001498398"/>
    </source>
</evidence>
<proteinExistence type="predicted"/>
<evidence type="ECO:0000313" key="2">
    <source>
        <dbReference type="EMBL" id="KAK7470961.1"/>
    </source>
</evidence>
<feature type="region of interest" description="Disordered" evidence="1">
    <location>
        <begin position="81"/>
        <end position="109"/>
    </location>
</feature>
<gene>
    <name evidence="2" type="ORF">VKT23_002376</name>
</gene>
<dbReference type="EMBL" id="JBANRG010000002">
    <property type="protein sequence ID" value="KAK7470961.1"/>
    <property type="molecule type" value="Genomic_DNA"/>
</dbReference>
<feature type="region of interest" description="Disordered" evidence="1">
    <location>
        <begin position="1"/>
        <end position="58"/>
    </location>
</feature>
<organism evidence="2 3">
    <name type="scientific">Marasmiellus scandens</name>
    <dbReference type="NCBI Taxonomy" id="2682957"/>
    <lineage>
        <taxon>Eukaryota</taxon>
        <taxon>Fungi</taxon>
        <taxon>Dikarya</taxon>
        <taxon>Basidiomycota</taxon>
        <taxon>Agaricomycotina</taxon>
        <taxon>Agaricomycetes</taxon>
        <taxon>Agaricomycetidae</taxon>
        <taxon>Agaricales</taxon>
        <taxon>Marasmiineae</taxon>
        <taxon>Omphalotaceae</taxon>
        <taxon>Marasmiellus</taxon>
    </lineage>
</organism>